<evidence type="ECO:0000256" key="4">
    <source>
        <dbReference type="ARBA" id="ARBA00023315"/>
    </source>
</evidence>
<dbReference type="GO" id="GO:0016746">
    <property type="term" value="F:acyltransferase activity"/>
    <property type="evidence" value="ECO:0007669"/>
    <property type="project" value="UniProtKB-KW"/>
</dbReference>
<dbReference type="Gene3D" id="2.160.10.10">
    <property type="entry name" value="Hexapeptide repeat proteins"/>
    <property type="match status" value="1"/>
</dbReference>
<keyword evidence="2 5" id="KW-0808">Transferase</keyword>
<name>A0A318QIQ1_9PROT</name>
<dbReference type="Proteomes" id="UP000247417">
    <property type="component" value="Unassembled WGS sequence"/>
</dbReference>
<protein>
    <submittedName>
        <fullName evidence="5">Acetyltransferase</fullName>
    </submittedName>
</protein>
<dbReference type="InterPro" id="IPR001451">
    <property type="entry name" value="Hexapep"/>
</dbReference>
<dbReference type="CDD" id="cd03349">
    <property type="entry name" value="LbH_XAT"/>
    <property type="match status" value="1"/>
</dbReference>
<dbReference type="AlphaFoldDB" id="A0A318QIQ1"/>
<dbReference type="SUPFAM" id="SSF51161">
    <property type="entry name" value="Trimeric LpxA-like enzymes"/>
    <property type="match status" value="1"/>
</dbReference>
<dbReference type="RefSeq" id="WP_083819118.1">
    <property type="nucleotide sequence ID" value="NZ_NKTX01000071.1"/>
</dbReference>
<dbReference type="PANTHER" id="PTHR43300">
    <property type="entry name" value="ACETYLTRANSFERASE"/>
    <property type="match status" value="1"/>
</dbReference>
<accession>A0A318QIQ1</accession>
<reference evidence="5 6" key="1">
    <citation type="submission" date="2017-07" db="EMBL/GenBank/DDBJ databases">
        <title>A draft genome sequence of Komagataeibacter oboediens LMG 18849.</title>
        <authorList>
            <person name="Skraban J."/>
            <person name="Cleenwerck I."/>
            <person name="Vandamme P."/>
            <person name="Trcek J."/>
        </authorList>
    </citation>
    <scope>NUCLEOTIDE SEQUENCE [LARGE SCALE GENOMIC DNA]</scope>
    <source>
        <strain evidence="5 6">LMG 18849</strain>
    </source>
</reference>
<sequence length="241" mass="27795">MYIKVNSEIKEFFNRNRIHISGIEDCDTIYCLNENISFEQFSDFNFNSLYDTGSFSYSFTPLGVGYDISIGRYCSIAAGVQEMGPRHEISYATSHPIISDQRWEVLAAEFGKSWTSTFIEKNYGKIDIGNDVWIGTNVMIKGGCKIGDGAVVAAGSVVTKDVPPYAVVGGNPAKIIKMRFKTEIIEKLMEIKWWRFAYWDLRDLNWKNIEDFIYKFYDIQNELKEFKPERFSIKDILHLCD</sequence>
<dbReference type="PROSITE" id="PS00101">
    <property type="entry name" value="HEXAPEP_TRANSFERASES"/>
    <property type="match status" value="1"/>
</dbReference>
<dbReference type="Pfam" id="PF00132">
    <property type="entry name" value="Hexapep"/>
    <property type="match status" value="1"/>
</dbReference>
<evidence type="ECO:0000313" key="6">
    <source>
        <dbReference type="Proteomes" id="UP000247417"/>
    </source>
</evidence>
<gene>
    <name evidence="5" type="ORF">CFR80_15120</name>
</gene>
<dbReference type="InterPro" id="IPR050179">
    <property type="entry name" value="Trans_hexapeptide_repeat"/>
</dbReference>
<dbReference type="InterPro" id="IPR018357">
    <property type="entry name" value="Hexapep_transf_CS"/>
</dbReference>
<dbReference type="EMBL" id="NKTX01000071">
    <property type="protein sequence ID" value="PYD79396.1"/>
    <property type="molecule type" value="Genomic_DNA"/>
</dbReference>
<organism evidence="5 6">
    <name type="scientific">Komagataeibacter oboediens</name>
    <dbReference type="NCBI Taxonomy" id="65958"/>
    <lineage>
        <taxon>Bacteria</taxon>
        <taxon>Pseudomonadati</taxon>
        <taxon>Pseudomonadota</taxon>
        <taxon>Alphaproteobacteria</taxon>
        <taxon>Acetobacterales</taxon>
        <taxon>Acetobacteraceae</taxon>
        <taxon>Komagataeibacter</taxon>
    </lineage>
</organism>
<keyword evidence="4" id="KW-0012">Acyltransferase</keyword>
<dbReference type="OrthoDB" id="9815592at2"/>
<evidence type="ECO:0000256" key="1">
    <source>
        <dbReference type="ARBA" id="ARBA00007274"/>
    </source>
</evidence>
<comment type="similarity">
    <text evidence="1">Belongs to the transferase hexapeptide repeat family.</text>
</comment>
<evidence type="ECO:0000256" key="2">
    <source>
        <dbReference type="ARBA" id="ARBA00022679"/>
    </source>
</evidence>
<evidence type="ECO:0000256" key="3">
    <source>
        <dbReference type="ARBA" id="ARBA00022737"/>
    </source>
</evidence>
<dbReference type="PANTHER" id="PTHR43300:SF11">
    <property type="entry name" value="ACETYLTRANSFERASE RV3034C-RELATED"/>
    <property type="match status" value="1"/>
</dbReference>
<dbReference type="STRING" id="940286.GCA_000227565_01561"/>
<dbReference type="InterPro" id="IPR011004">
    <property type="entry name" value="Trimer_LpxA-like_sf"/>
</dbReference>
<comment type="caution">
    <text evidence="5">The sequence shown here is derived from an EMBL/GenBank/DDBJ whole genome shotgun (WGS) entry which is preliminary data.</text>
</comment>
<proteinExistence type="inferred from homology"/>
<keyword evidence="3" id="KW-0677">Repeat</keyword>
<evidence type="ECO:0000313" key="5">
    <source>
        <dbReference type="EMBL" id="PYD79396.1"/>
    </source>
</evidence>